<evidence type="ECO:0000313" key="1">
    <source>
        <dbReference type="EMBL" id="KAJ8130407.1"/>
    </source>
</evidence>
<sequence length="420" mass="47231">MSHQVILSKNFLMSARRDSSPAVTSLKYLFYDYQRLLLETLKYLRIITDSPPFDNLANRLHQKLNATYADWESSVSIIEFTLALFINNTCIGDYIPIKKLAPEQLQLRFENAFQSNLLNSISAHPVPCWSFKLKYRPTHPEKPESYMGTLRGNLNNLYGILYEKVSMTAVWKLDADNLNPPQTNEQYIGLYPQFMVPESALEPGGKYRAICKIIVHDKYRNKCQGTGFLIDDRTVITVAHNVLHDFELCTFADRIDVHIGYWGSNHIQHETRTVIRVSEPFRHVDEYLRYETCPAYGAGRKIAVVGYPCNIPRGAGGQYMYESQGITNHDLIGDKHVLTHLLDTRGGNSGSPVLELQDDEKFHVIGVHHAGSIEGNKATALGYRGNDISASYAALTSCLAGVGKAPVASLKECALPYLRA</sequence>
<accession>A0ACC2JT19</accession>
<reference evidence="1" key="1">
    <citation type="submission" date="2022-12" db="EMBL/GenBank/DDBJ databases">
        <title>Genome Sequence of Lasiodiplodia mahajangana.</title>
        <authorList>
            <person name="Buettner E."/>
        </authorList>
    </citation>
    <scope>NUCLEOTIDE SEQUENCE</scope>
    <source>
        <strain evidence="1">VT137</strain>
    </source>
</reference>
<organism evidence="1 2">
    <name type="scientific">Lasiodiplodia mahajangana</name>
    <dbReference type="NCBI Taxonomy" id="1108764"/>
    <lineage>
        <taxon>Eukaryota</taxon>
        <taxon>Fungi</taxon>
        <taxon>Dikarya</taxon>
        <taxon>Ascomycota</taxon>
        <taxon>Pezizomycotina</taxon>
        <taxon>Dothideomycetes</taxon>
        <taxon>Dothideomycetes incertae sedis</taxon>
        <taxon>Botryosphaeriales</taxon>
        <taxon>Botryosphaeriaceae</taxon>
        <taxon>Lasiodiplodia</taxon>
    </lineage>
</organism>
<gene>
    <name evidence="1" type="ORF">O1611_g3224</name>
</gene>
<keyword evidence="2" id="KW-1185">Reference proteome</keyword>
<dbReference type="EMBL" id="JAPUUL010000507">
    <property type="protein sequence ID" value="KAJ8130407.1"/>
    <property type="molecule type" value="Genomic_DNA"/>
</dbReference>
<protein>
    <submittedName>
        <fullName evidence="1">Uncharacterized protein</fullName>
    </submittedName>
</protein>
<dbReference type="Proteomes" id="UP001153332">
    <property type="component" value="Unassembled WGS sequence"/>
</dbReference>
<proteinExistence type="predicted"/>
<evidence type="ECO:0000313" key="2">
    <source>
        <dbReference type="Proteomes" id="UP001153332"/>
    </source>
</evidence>
<comment type="caution">
    <text evidence="1">The sequence shown here is derived from an EMBL/GenBank/DDBJ whole genome shotgun (WGS) entry which is preliminary data.</text>
</comment>
<name>A0ACC2JT19_9PEZI</name>